<comment type="caution">
    <text evidence="1">The sequence shown here is derived from an EMBL/GenBank/DDBJ whole genome shotgun (WGS) entry which is preliminary data.</text>
</comment>
<protein>
    <submittedName>
        <fullName evidence="1">Uncharacterized protein</fullName>
    </submittedName>
</protein>
<dbReference type="Gramene" id="Manes.01G024500.1.v8.1">
    <property type="protein sequence ID" value="Manes.01G024500.1.v8.1.CDS.1"/>
    <property type="gene ID" value="Manes.01G024500.v8.1"/>
</dbReference>
<name>A0A2C9WJG7_MANES</name>
<reference evidence="2" key="1">
    <citation type="journal article" date="2016" name="Nat. Biotechnol.">
        <title>Sequencing wild and cultivated cassava and related species reveals extensive interspecific hybridization and genetic diversity.</title>
        <authorList>
            <person name="Bredeson J.V."/>
            <person name="Lyons J.B."/>
            <person name="Prochnik S.E."/>
            <person name="Wu G.A."/>
            <person name="Ha C.M."/>
            <person name="Edsinger-Gonzales E."/>
            <person name="Grimwood J."/>
            <person name="Schmutz J."/>
            <person name="Rabbi I.Y."/>
            <person name="Egesi C."/>
            <person name="Nauluvula P."/>
            <person name="Lebot V."/>
            <person name="Ndunguru J."/>
            <person name="Mkamilo G."/>
            <person name="Bart R.S."/>
            <person name="Setter T.L."/>
            <person name="Gleadow R.M."/>
            <person name="Kulakow P."/>
            <person name="Ferguson M.E."/>
            <person name="Rounsley S."/>
            <person name="Rokhsar D.S."/>
        </authorList>
    </citation>
    <scope>NUCLEOTIDE SEQUENCE [LARGE SCALE GENOMIC DNA]</scope>
    <source>
        <strain evidence="2">cv. AM560-2</strain>
    </source>
</reference>
<organism evidence="1 2">
    <name type="scientific">Manihot esculenta</name>
    <name type="common">Cassava</name>
    <name type="synonym">Jatropha manihot</name>
    <dbReference type="NCBI Taxonomy" id="3983"/>
    <lineage>
        <taxon>Eukaryota</taxon>
        <taxon>Viridiplantae</taxon>
        <taxon>Streptophyta</taxon>
        <taxon>Embryophyta</taxon>
        <taxon>Tracheophyta</taxon>
        <taxon>Spermatophyta</taxon>
        <taxon>Magnoliopsida</taxon>
        <taxon>eudicotyledons</taxon>
        <taxon>Gunneridae</taxon>
        <taxon>Pentapetalae</taxon>
        <taxon>rosids</taxon>
        <taxon>fabids</taxon>
        <taxon>Malpighiales</taxon>
        <taxon>Euphorbiaceae</taxon>
        <taxon>Crotonoideae</taxon>
        <taxon>Manihoteae</taxon>
        <taxon>Manihot</taxon>
    </lineage>
</organism>
<sequence length="149" mass="16853">MIEMLRNFRFYSLSSYLKNKISSFHYFSFSTFCFSSYPPKNESKCFKDLVHYYTITHPSIQFISHSIALHFDRCSRLVALFCIVAILDFAVDAALDFSNGDALNLPINALNFAVDPTLNLLVDTTPSLAFALNLIELLSLPCDMGLSRS</sequence>
<accession>A0A2C9WJG7</accession>
<evidence type="ECO:0000313" key="2">
    <source>
        <dbReference type="Proteomes" id="UP000091857"/>
    </source>
</evidence>
<dbReference type="EMBL" id="CM004387">
    <property type="protein sequence ID" value="OAY59332.1"/>
    <property type="molecule type" value="Genomic_DNA"/>
</dbReference>
<dbReference type="Proteomes" id="UP000091857">
    <property type="component" value="Chromosome 1"/>
</dbReference>
<keyword evidence="2" id="KW-1185">Reference proteome</keyword>
<gene>
    <name evidence="1" type="ORF">MANES_01G024500v8</name>
</gene>
<proteinExistence type="predicted"/>
<dbReference type="AlphaFoldDB" id="A0A2C9WJG7"/>
<evidence type="ECO:0000313" key="1">
    <source>
        <dbReference type="EMBL" id="OAY59332.1"/>
    </source>
</evidence>